<dbReference type="PANTHER" id="PTHR45947">
    <property type="entry name" value="SULFOQUINOVOSYL TRANSFERASE SQD2"/>
    <property type="match status" value="1"/>
</dbReference>
<dbReference type="KEGG" id="acru:HHL28_04710"/>
<dbReference type="Proteomes" id="UP000501891">
    <property type="component" value="Chromosome"/>
</dbReference>
<name>A0A858R4U4_9PROT</name>
<proteinExistence type="predicted"/>
<dbReference type="Gene3D" id="3.40.50.2000">
    <property type="entry name" value="Glycogen Phosphorylase B"/>
    <property type="match status" value="2"/>
</dbReference>
<dbReference type="Pfam" id="PF13439">
    <property type="entry name" value="Glyco_transf_4"/>
    <property type="match status" value="1"/>
</dbReference>
<dbReference type="InterPro" id="IPR028098">
    <property type="entry name" value="Glyco_trans_4-like_N"/>
</dbReference>
<dbReference type="AlphaFoldDB" id="A0A858R4U4"/>
<reference evidence="2" key="1">
    <citation type="submission" date="2020-04" db="EMBL/GenBank/DDBJ databases">
        <title>A desert anoxygenic phototrophic bacterium fixes CO2 using RubisCO under aerobic conditions.</title>
        <authorList>
            <person name="Tang K."/>
        </authorList>
    </citation>
    <scope>NUCLEOTIDE SEQUENCE [LARGE SCALE GENOMIC DNA]</scope>
    <source>
        <strain evidence="2">MIMtkB3</strain>
    </source>
</reference>
<dbReference type="SUPFAM" id="SSF53756">
    <property type="entry name" value="UDP-Glycosyltransferase/glycogen phosphorylase"/>
    <property type="match status" value="1"/>
</dbReference>
<keyword evidence="3" id="KW-1185">Reference proteome</keyword>
<evidence type="ECO:0000313" key="3">
    <source>
        <dbReference type="Proteomes" id="UP000501891"/>
    </source>
</evidence>
<dbReference type="EMBL" id="CP051775">
    <property type="protein sequence ID" value="QJE72489.1"/>
    <property type="molecule type" value="Genomic_DNA"/>
</dbReference>
<sequence>MRVLQMIFSRNFRGAERHVADLANGQAGRHDLLLLLRADHEEDGASIMRALDPAVPVRLVRPSLLGWDSWRAARAFRPDVVHSHGGRAGKVAGAWLRRWPRLATMHLDYRPAWYRRQDALVAPTGWQAEDARAKGFTGSIHRLDLWVKPALPLTPGQVAALRAELGAGPGTALLGAVGALIPVKGFDTLVQAFRRLPGDHLRLALVGQGPQRAELESLAQGDPRIRFAGFRDDAASLYQAFDLFAFPSREEPFGLVALEALDAGLPVVATDTKGARATLGPGGLVPPGDVDALTSALAARLSQSLTKHRPDLSRWSMERHLVGLDEVYQGLRRSD</sequence>
<gene>
    <name evidence="2" type="ORF">HHL28_04710</name>
</gene>
<dbReference type="GO" id="GO:0016758">
    <property type="term" value="F:hexosyltransferase activity"/>
    <property type="evidence" value="ECO:0007669"/>
    <property type="project" value="TreeGrafter"/>
</dbReference>
<accession>A0A858R4U4</accession>
<feature type="domain" description="Glycosyltransferase subfamily 4-like N-terminal" evidence="1">
    <location>
        <begin position="13"/>
        <end position="137"/>
    </location>
</feature>
<dbReference type="InterPro" id="IPR050194">
    <property type="entry name" value="Glycosyltransferase_grp1"/>
</dbReference>
<dbReference type="CDD" id="cd03811">
    <property type="entry name" value="GT4_GT28_WabH-like"/>
    <property type="match status" value="1"/>
</dbReference>
<evidence type="ECO:0000259" key="1">
    <source>
        <dbReference type="Pfam" id="PF13439"/>
    </source>
</evidence>
<organism evidence="2 3">
    <name type="scientific">Aerophototrophica crusticola</name>
    <dbReference type="NCBI Taxonomy" id="1709002"/>
    <lineage>
        <taxon>Bacteria</taxon>
        <taxon>Pseudomonadati</taxon>
        <taxon>Pseudomonadota</taxon>
        <taxon>Alphaproteobacteria</taxon>
        <taxon>Rhodospirillales</taxon>
        <taxon>Rhodospirillaceae</taxon>
        <taxon>Aerophototrophica</taxon>
    </lineage>
</organism>
<protein>
    <submittedName>
        <fullName evidence="2">Glycosyltransferase</fullName>
    </submittedName>
</protein>
<dbReference type="PANTHER" id="PTHR45947:SF3">
    <property type="entry name" value="SULFOQUINOVOSYL TRANSFERASE SQD2"/>
    <property type="match status" value="1"/>
</dbReference>
<evidence type="ECO:0000313" key="2">
    <source>
        <dbReference type="EMBL" id="QJE72489.1"/>
    </source>
</evidence>
<dbReference type="Pfam" id="PF13692">
    <property type="entry name" value="Glyco_trans_1_4"/>
    <property type="match status" value="1"/>
</dbReference>